<evidence type="ECO:0000259" key="14">
    <source>
        <dbReference type="PROSITE" id="PS01186"/>
    </source>
</evidence>
<dbReference type="FunFam" id="2.10.25.10:FF:000009">
    <property type="entry name" value="Low-density lipoprotein receptor isoform 1"/>
    <property type="match status" value="1"/>
</dbReference>
<dbReference type="InterPro" id="IPR018097">
    <property type="entry name" value="EGF_Ca-bd_CS"/>
</dbReference>
<accession>A0A7R9FPI5</accession>
<dbReference type="EMBL" id="OE001300">
    <property type="protein sequence ID" value="CAD7456484.1"/>
    <property type="molecule type" value="Genomic_DNA"/>
</dbReference>
<keyword evidence="6" id="KW-0812">Transmembrane</keyword>
<keyword evidence="9" id="KW-1133">Transmembrane helix</keyword>
<keyword evidence="4" id="KW-0245">EGF-like domain</keyword>
<dbReference type="InterPro" id="IPR001881">
    <property type="entry name" value="EGF-like_Ca-bd_dom"/>
</dbReference>
<dbReference type="PROSITE" id="PS01187">
    <property type="entry name" value="EGF_CA"/>
    <property type="match status" value="1"/>
</dbReference>
<evidence type="ECO:0000256" key="2">
    <source>
        <dbReference type="ARBA" id="ARBA00004613"/>
    </source>
</evidence>
<dbReference type="GO" id="GO:0005576">
    <property type="term" value="C:extracellular region"/>
    <property type="evidence" value="ECO:0007669"/>
    <property type="project" value="UniProtKB-SubCell"/>
</dbReference>
<evidence type="ECO:0000256" key="7">
    <source>
        <dbReference type="ARBA" id="ARBA00022729"/>
    </source>
</evidence>
<evidence type="ECO:0000256" key="3">
    <source>
        <dbReference type="ARBA" id="ARBA00022525"/>
    </source>
</evidence>
<dbReference type="SMART" id="SM00179">
    <property type="entry name" value="EGF_CA"/>
    <property type="match status" value="1"/>
</dbReference>
<dbReference type="InterPro" id="IPR052080">
    <property type="entry name" value="vWF_C/EGF_Fibrillin"/>
</dbReference>
<keyword evidence="13" id="KW-0325">Glycoprotein</keyword>
<evidence type="ECO:0000256" key="12">
    <source>
        <dbReference type="ARBA" id="ARBA00023170"/>
    </source>
</evidence>
<reference evidence="15" key="1">
    <citation type="submission" date="2020-11" db="EMBL/GenBank/DDBJ databases">
        <authorList>
            <person name="Tran Van P."/>
        </authorList>
    </citation>
    <scope>NUCLEOTIDE SEQUENCE</scope>
</reference>
<keyword evidence="7" id="KW-0732">Signal</keyword>
<dbReference type="GO" id="GO:0016020">
    <property type="term" value="C:membrane"/>
    <property type="evidence" value="ECO:0007669"/>
    <property type="project" value="UniProtKB-SubCell"/>
</dbReference>
<keyword evidence="5" id="KW-0254">Endocytosis</keyword>
<keyword evidence="11" id="KW-1015">Disulfide bond</keyword>
<dbReference type="GO" id="GO:0006897">
    <property type="term" value="P:endocytosis"/>
    <property type="evidence" value="ECO:0007669"/>
    <property type="project" value="UniProtKB-KW"/>
</dbReference>
<evidence type="ECO:0000313" key="15">
    <source>
        <dbReference type="EMBL" id="CAD7456484.1"/>
    </source>
</evidence>
<dbReference type="SUPFAM" id="SSF57196">
    <property type="entry name" value="EGF/Laminin"/>
    <property type="match status" value="1"/>
</dbReference>
<evidence type="ECO:0000256" key="10">
    <source>
        <dbReference type="ARBA" id="ARBA00023136"/>
    </source>
</evidence>
<keyword evidence="12" id="KW-0675">Receptor</keyword>
<dbReference type="PANTHER" id="PTHR47333">
    <property type="entry name" value="VON WILLEBRAND FACTOR C AND EGF DOMAIN-CONTAINING PROTEIN"/>
    <property type="match status" value="1"/>
</dbReference>
<name>A0A7R9FPI5_9NEOP</name>
<feature type="domain" description="EGF-like" evidence="14">
    <location>
        <begin position="89"/>
        <end position="104"/>
    </location>
</feature>
<dbReference type="PROSITE" id="PS01186">
    <property type="entry name" value="EGF_2"/>
    <property type="match status" value="1"/>
</dbReference>
<keyword evidence="3" id="KW-0964">Secreted</keyword>
<evidence type="ECO:0000256" key="8">
    <source>
        <dbReference type="ARBA" id="ARBA00022737"/>
    </source>
</evidence>
<evidence type="ECO:0000256" key="13">
    <source>
        <dbReference type="ARBA" id="ARBA00023180"/>
    </source>
</evidence>
<organism evidence="15">
    <name type="scientific">Timema tahoe</name>
    <dbReference type="NCBI Taxonomy" id="61484"/>
    <lineage>
        <taxon>Eukaryota</taxon>
        <taxon>Metazoa</taxon>
        <taxon>Ecdysozoa</taxon>
        <taxon>Arthropoda</taxon>
        <taxon>Hexapoda</taxon>
        <taxon>Insecta</taxon>
        <taxon>Pterygota</taxon>
        <taxon>Neoptera</taxon>
        <taxon>Polyneoptera</taxon>
        <taxon>Phasmatodea</taxon>
        <taxon>Timematodea</taxon>
        <taxon>Timematoidea</taxon>
        <taxon>Timematidae</taxon>
        <taxon>Timema</taxon>
    </lineage>
</organism>
<evidence type="ECO:0000256" key="9">
    <source>
        <dbReference type="ARBA" id="ARBA00022989"/>
    </source>
</evidence>
<dbReference type="SMART" id="SM00181">
    <property type="entry name" value="EGF"/>
    <property type="match status" value="1"/>
</dbReference>
<gene>
    <name evidence="15" type="ORF">TTEB3V08_LOCUS4512</name>
</gene>
<dbReference type="GO" id="GO:0005509">
    <property type="term" value="F:calcium ion binding"/>
    <property type="evidence" value="ECO:0007669"/>
    <property type="project" value="InterPro"/>
</dbReference>
<evidence type="ECO:0000256" key="1">
    <source>
        <dbReference type="ARBA" id="ARBA00004479"/>
    </source>
</evidence>
<proteinExistence type="predicted"/>
<dbReference type="AlphaFoldDB" id="A0A7R9FPI5"/>
<evidence type="ECO:0000256" key="6">
    <source>
        <dbReference type="ARBA" id="ARBA00022692"/>
    </source>
</evidence>
<evidence type="ECO:0000256" key="4">
    <source>
        <dbReference type="ARBA" id="ARBA00022536"/>
    </source>
</evidence>
<protein>
    <recommendedName>
        <fullName evidence="14">EGF-like domain-containing protein</fullName>
    </recommendedName>
</protein>
<dbReference type="PANTHER" id="PTHR47333:SF4">
    <property type="entry name" value="EGF-LIKE DOMAIN-CONTAINING PROTEIN"/>
    <property type="match status" value="1"/>
</dbReference>
<keyword evidence="8" id="KW-0677">Repeat</keyword>
<dbReference type="Pfam" id="PF14670">
    <property type="entry name" value="FXa_inhibition"/>
    <property type="match status" value="1"/>
</dbReference>
<comment type="subcellular location">
    <subcellularLocation>
        <location evidence="1">Membrane</location>
        <topology evidence="1">Single-pass type I membrane protein</topology>
    </subcellularLocation>
    <subcellularLocation>
        <location evidence="2">Secreted</location>
    </subcellularLocation>
</comment>
<dbReference type="Gene3D" id="2.10.25.10">
    <property type="entry name" value="Laminin"/>
    <property type="match status" value="1"/>
</dbReference>
<sequence length="122" mass="12993">MLSFLPQHLGRILLPLSSTSHAGHGLEDLPRYILDKMSTEPPTTLAPMTCPPGFNIPDTGERCADVNECARDNGGCAQYCSNSRGSFRCSCRLGYALDVDGSSCIGKMAAAHLACSTMVQLV</sequence>
<evidence type="ECO:0000256" key="5">
    <source>
        <dbReference type="ARBA" id="ARBA00022583"/>
    </source>
</evidence>
<keyword evidence="10" id="KW-0472">Membrane</keyword>
<evidence type="ECO:0000256" key="11">
    <source>
        <dbReference type="ARBA" id="ARBA00023157"/>
    </source>
</evidence>
<dbReference type="InterPro" id="IPR000742">
    <property type="entry name" value="EGF"/>
</dbReference>